<accession>A0AA40K138</accession>
<feature type="region of interest" description="Disordered" evidence="1">
    <location>
        <begin position="27"/>
        <end position="63"/>
    </location>
</feature>
<dbReference type="AlphaFoldDB" id="A0AA40K138"/>
<organism evidence="2 3">
    <name type="scientific">Apiosordaria backusii</name>
    <dbReference type="NCBI Taxonomy" id="314023"/>
    <lineage>
        <taxon>Eukaryota</taxon>
        <taxon>Fungi</taxon>
        <taxon>Dikarya</taxon>
        <taxon>Ascomycota</taxon>
        <taxon>Pezizomycotina</taxon>
        <taxon>Sordariomycetes</taxon>
        <taxon>Sordariomycetidae</taxon>
        <taxon>Sordariales</taxon>
        <taxon>Lasiosphaeriaceae</taxon>
        <taxon>Apiosordaria</taxon>
    </lineage>
</organism>
<comment type="caution">
    <text evidence="2">The sequence shown here is derived from an EMBL/GenBank/DDBJ whole genome shotgun (WGS) entry which is preliminary data.</text>
</comment>
<sequence length="63" mass="6531">LQQVINLLISAGVKELEGRCQTGRASFAGSDGEGIWHDFDNGETGVGAAAHPLDPLGELPEAD</sequence>
<feature type="non-terminal residue" evidence="2">
    <location>
        <position position="1"/>
    </location>
</feature>
<evidence type="ECO:0000256" key="1">
    <source>
        <dbReference type="SAM" id="MobiDB-lite"/>
    </source>
</evidence>
<dbReference type="Proteomes" id="UP001172159">
    <property type="component" value="Unassembled WGS sequence"/>
</dbReference>
<protein>
    <submittedName>
        <fullName evidence="2">Uncharacterized protein</fullName>
    </submittedName>
</protein>
<reference evidence="2" key="1">
    <citation type="submission" date="2023-06" db="EMBL/GenBank/DDBJ databases">
        <title>Genome-scale phylogeny and comparative genomics of the fungal order Sordariales.</title>
        <authorList>
            <consortium name="Lawrence Berkeley National Laboratory"/>
            <person name="Hensen N."/>
            <person name="Bonometti L."/>
            <person name="Westerberg I."/>
            <person name="Brannstrom I.O."/>
            <person name="Guillou S."/>
            <person name="Cros-Aarteil S."/>
            <person name="Calhoun S."/>
            <person name="Haridas S."/>
            <person name="Kuo A."/>
            <person name="Mondo S."/>
            <person name="Pangilinan J."/>
            <person name="Riley R."/>
            <person name="Labutti K."/>
            <person name="Andreopoulos B."/>
            <person name="Lipzen A."/>
            <person name="Chen C."/>
            <person name="Yanf M."/>
            <person name="Daum C."/>
            <person name="Ng V."/>
            <person name="Clum A."/>
            <person name="Steindorff A."/>
            <person name="Ohm R."/>
            <person name="Martin F."/>
            <person name="Silar P."/>
            <person name="Natvig D."/>
            <person name="Lalanne C."/>
            <person name="Gautier V."/>
            <person name="Ament-Velasquez S.L."/>
            <person name="Kruys A."/>
            <person name="Hutchinson M.I."/>
            <person name="Powell A.J."/>
            <person name="Barry K."/>
            <person name="Miller A.N."/>
            <person name="Grigoriev I.V."/>
            <person name="Debuchy R."/>
            <person name="Gladieux P."/>
            <person name="Thoren M.H."/>
            <person name="Johannesson H."/>
        </authorList>
    </citation>
    <scope>NUCLEOTIDE SEQUENCE</scope>
    <source>
        <strain evidence="2">CBS 540.89</strain>
    </source>
</reference>
<keyword evidence="3" id="KW-1185">Reference proteome</keyword>
<proteinExistence type="predicted"/>
<evidence type="ECO:0000313" key="3">
    <source>
        <dbReference type="Proteomes" id="UP001172159"/>
    </source>
</evidence>
<gene>
    <name evidence="2" type="ORF">B0T21DRAFT_282449</name>
</gene>
<name>A0AA40K138_9PEZI</name>
<evidence type="ECO:0000313" key="2">
    <source>
        <dbReference type="EMBL" id="KAK0742093.1"/>
    </source>
</evidence>
<dbReference type="EMBL" id="JAUKTV010000003">
    <property type="protein sequence ID" value="KAK0742093.1"/>
    <property type="molecule type" value="Genomic_DNA"/>
</dbReference>